<keyword evidence="2" id="KW-0677">Repeat</keyword>
<dbReference type="Pfam" id="PF20160">
    <property type="entry name" value="C-JID"/>
    <property type="match status" value="1"/>
</dbReference>
<organism evidence="4 5">
    <name type="scientific">Vicia faba</name>
    <name type="common">Broad bean</name>
    <name type="synonym">Faba vulgaris</name>
    <dbReference type="NCBI Taxonomy" id="3906"/>
    <lineage>
        <taxon>Eukaryota</taxon>
        <taxon>Viridiplantae</taxon>
        <taxon>Streptophyta</taxon>
        <taxon>Embryophyta</taxon>
        <taxon>Tracheophyta</taxon>
        <taxon>Spermatophyta</taxon>
        <taxon>Magnoliopsida</taxon>
        <taxon>eudicotyledons</taxon>
        <taxon>Gunneridae</taxon>
        <taxon>Pentapetalae</taxon>
        <taxon>rosids</taxon>
        <taxon>fabids</taxon>
        <taxon>Fabales</taxon>
        <taxon>Fabaceae</taxon>
        <taxon>Papilionoideae</taxon>
        <taxon>50 kb inversion clade</taxon>
        <taxon>NPAAA clade</taxon>
        <taxon>Hologalegina</taxon>
        <taxon>IRL clade</taxon>
        <taxon>Fabeae</taxon>
        <taxon>Vicia</taxon>
    </lineage>
</organism>
<accession>A0AAV1B4B5</accession>
<dbReference type="AlphaFoldDB" id="A0AAV1B4B5"/>
<evidence type="ECO:0000313" key="4">
    <source>
        <dbReference type="EMBL" id="CAI8617534.1"/>
    </source>
</evidence>
<keyword evidence="5" id="KW-1185">Reference proteome</keyword>
<name>A0AAV1B4B5_VICFA</name>
<feature type="domain" description="C-JID" evidence="3">
    <location>
        <begin position="39"/>
        <end position="130"/>
    </location>
</feature>
<gene>
    <name evidence="4" type="ORF">VFH_VI081400</name>
</gene>
<dbReference type="InterPro" id="IPR045344">
    <property type="entry name" value="C-JID"/>
</dbReference>
<sequence length="163" mass="18734">MLIFNCPKLGENERYSNMILSWTTHFIQAKSFRQVDIVIPGREIPKWFNNRKKGRSIRTLCMTNIIGIACCAIFSVEPFERGPVTRFLSSKDNTLWELDHIKMEASTTNGQGLLLEVKSCGYRWVFKQDQQSFGSHNNDELQKEESHKLGPATVLAIKEEARP</sequence>
<protein>
    <recommendedName>
        <fullName evidence="3">C-JID domain-containing protein</fullName>
    </recommendedName>
</protein>
<proteinExistence type="predicted"/>
<evidence type="ECO:0000256" key="1">
    <source>
        <dbReference type="ARBA" id="ARBA00022614"/>
    </source>
</evidence>
<dbReference type="EMBL" id="OX451741">
    <property type="protein sequence ID" value="CAI8617534.1"/>
    <property type="molecule type" value="Genomic_DNA"/>
</dbReference>
<evidence type="ECO:0000259" key="3">
    <source>
        <dbReference type="Pfam" id="PF20160"/>
    </source>
</evidence>
<reference evidence="4 5" key="1">
    <citation type="submission" date="2023-01" db="EMBL/GenBank/DDBJ databases">
        <authorList>
            <person name="Kreplak J."/>
        </authorList>
    </citation>
    <scope>NUCLEOTIDE SEQUENCE [LARGE SCALE GENOMIC DNA]</scope>
</reference>
<evidence type="ECO:0000256" key="2">
    <source>
        <dbReference type="ARBA" id="ARBA00022737"/>
    </source>
</evidence>
<keyword evidence="1" id="KW-0433">Leucine-rich repeat</keyword>
<evidence type="ECO:0000313" key="5">
    <source>
        <dbReference type="Proteomes" id="UP001157006"/>
    </source>
</evidence>
<dbReference type="Proteomes" id="UP001157006">
    <property type="component" value="Chromosome 6"/>
</dbReference>